<keyword evidence="1" id="KW-0805">Transcription regulation</keyword>
<evidence type="ECO:0000313" key="7">
    <source>
        <dbReference type="Proteomes" id="UP001597183"/>
    </source>
</evidence>
<dbReference type="EMBL" id="JBHTMK010000044">
    <property type="protein sequence ID" value="MFD1370636.1"/>
    <property type="molecule type" value="Genomic_DNA"/>
</dbReference>
<keyword evidence="7" id="KW-1185">Reference proteome</keyword>
<proteinExistence type="predicted"/>
<name>A0ABW4AII7_9ACTN</name>
<evidence type="ECO:0000256" key="2">
    <source>
        <dbReference type="ARBA" id="ARBA00023125"/>
    </source>
</evidence>
<dbReference type="InterPro" id="IPR036271">
    <property type="entry name" value="Tet_transcr_reg_TetR-rel_C_sf"/>
</dbReference>
<gene>
    <name evidence="6" type="ORF">ACFQ5G_35315</name>
</gene>
<dbReference type="PRINTS" id="PR00455">
    <property type="entry name" value="HTHTETR"/>
</dbReference>
<evidence type="ECO:0000259" key="5">
    <source>
        <dbReference type="PROSITE" id="PS50977"/>
    </source>
</evidence>
<protein>
    <submittedName>
        <fullName evidence="6">TetR/AcrR family transcriptional regulator</fullName>
    </submittedName>
</protein>
<dbReference type="InterPro" id="IPR009057">
    <property type="entry name" value="Homeodomain-like_sf"/>
</dbReference>
<dbReference type="PANTHER" id="PTHR47506">
    <property type="entry name" value="TRANSCRIPTIONAL REGULATORY PROTEIN"/>
    <property type="match status" value="1"/>
</dbReference>
<dbReference type="SUPFAM" id="SSF48498">
    <property type="entry name" value="Tetracyclin repressor-like, C-terminal domain"/>
    <property type="match status" value="1"/>
</dbReference>
<keyword evidence="3" id="KW-0804">Transcription</keyword>
<evidence type="ECO:0000256" key="4">
    <source>
        <dbReference type="PROSITE-ProRule" id="PRU00335"/>
    </source>
</evidence>
<comment type="caution">
    <text evidence="6">The sequence shown here is derived from an EMBL/GenBank/DDBJ whole genome shotgun (WGS) entry which is preliminary data.</text>
</comment>
<sequence length="190" mass="21072">MSSTRLRLLEVTRHLVAQHGAGIAMADVARAAGVSRQAVYLHFTSRASLLVAVVRQMDEQAGIHDRCRRALRHDDPVRALEAFVSEWLHYIETIHPVASALLASRRDDSDARGAWTDRMDELRTGFRHATGRLAATDRLRPGLDPGAAADLAWTMTSIPVWEQLTIECGRPSDDARRHLTEAVTHAVVRA</sequence>
<dbReference type="PANTHER" id="PTHR47506:SF1">
    <property type="entry name" value="HTH-TYPE TRANSCRIPTIONAL REGULATOR YJDC"/>
    <property type="match status" value="1"/>
</dbReference>
<evidence type="ECO:0000313" key="6">
    <source>
        <dbReference type="EMBL" id="MFD1370636.1"/>
    </source>
</evidence>
<dbReference type="PROSITE" id="PS50977">
    <property type="entry name" value="HTH_TETR_2"/>
    <property type="match status" value="1"/>
</dbReference>
<keyword evidence="2 4" id="KW-0238">DNA-binding</keyword>
<dbReference type="Pfam" id="PF00440">
    <property type="entry name" value="TetR_N"/>
    <property type="match status" value="1"/>
</dbReference>
<dbReference type="SUPFAM" id="SSF46689">
    <property type="entry name" value="Homeodomain-like"/>
    <property type="match status" value="1"/>
</dbReference>
<reference evidence="7" key="1">
    <citation type="journal article" date="2019" name="Int. J. Syst. Evol. Microbiol.">
        <title>The Global Catalogue of Microorganisms (GCM) 10K type strain sequencing project: providing services to taxonomists for standard genome sequencing and annotation.</title>
        <authorList>
            <consortium name="The Broad Institute Genomics Platform"/>
            <consortium name="The Broad Institute Genome Sequencing Center for Infectious Disease"/>
            <person name="Wu L."/>
            <person name="Ma J."/>
        </authorList>
    </citation>
    <scope>NUCLEOTIDE SEQUENCE [LARGE SCALE GENOMIC DNA]</scope>
    <source>
        <strain evidence="7">CCM 7526</strain>
    </source>
</reference>
<feature type="domain" description="HTH tetR-type" evidence="5">
    <location>
        <begin position="2"/>
        <end position="61"/>
    </location>
</feature>
<feature type="DNA-binding region" description="H-T-H motif" evidence="4">
    <location>
        <begin position="24"/>
        <end position="43"/>
    </location>
</feature>
<accession>A0ABW4AII7</accession>
<evidence type="ECO:0000256" key="3">
    <source>
        <dbReference type="ARBA" id="ARBA00023163"/>
    </source>
</evidence>
<evidence type="ECO:0000256" key="1">
    <source>
        <dbReference type="ARBA" id="ARBA00023015"/>
    </source>
</evidence>
<dbReference type="RefSeq" id="WP_317793599.1">
    <property type="nucleotide sequence ID" value="NZ_AP028461.1"/>
</dbReference>
<organism evidence="6 7">
    <name type="scientific">Actinoplanes sichuanensis</name>
    <dbReference type="NCBI Taxonomy" id="512349"/>
    <lineage>
        <taxon>Bacteria</taxon>
        <taxon>Bacillati</taxon>
        <taxon>Actinomycetota</taxon>
        <taxon>Actinomycetes</taxon>
        <taxon>Micromonosporales</taxon>
        <taxon>Micromonosporaceae</taxon>
        <taxon>Actinoplanes</taxon>
    </lineage>
</organism>
<dbReference type="InterPro" id="IPR001647">
    <property type="entry name" value="HTH_TetR"/>
</dbReference>
<dbReference type="Proteomes" id="UP001597183">
    <property type="component" value="Unassembled WGS sequence"/>
</dbReference>
<dbReference type="Gene3D" id="1.10.357.10">
    <property type="entry name" value="Tetracycline Repressor, domain 2"/>
    <property type="match status" value="1"/>
</dbReference>